<dbReference type="InterPro" id="IPR012218">
    <property type="entry name" value="Cyt_c_BACSU-c550-type"/>
</dbReference>
<evidence type="ECO:0000256" key="3">
    <source>
        <dbReference type="ARBA" id="ARBA00022723"/>
    </source>
</evidence>
<dbReference type="SUPFAM" id="SSF46626">
    <property type="entry name" value="Cytochrome c"/>
    <property type="match status" value="1"/>
</dbReference>
<dbReference type="AlphaFoldDB" id="A0A9W5U0F7"/>
<evidence type="ECO:0000256" key="4">
    <source>
        <dbReference type="ARBA" id="ARBA00022982"/>
    </source>
</evidence>
<feature type="compositionally biased region" description="Low complexity" evidence="8">
    <location>
        <begin position="28"/>
        <end position="37"/>
    </location>
</feature>
<feature type="binding site" description="covalent" evidence="6">
    <location>
        <position position="67"/>
    </location>
    <ligand>
        <name>heme c</name>
        <dbReference type="ChEBI" id="CHEBI:61717"/>
    </ligand>
</feature>
<dbReference type="InterPro" id="IPR009056">
    <property type="entry name" value="Cyt_c-like_dom"/>
</dbReference>
<keyword evidence="5 7" id="KW-0408">Iron</keyword>
<dbReference type="GO" id="GO:0005506">
    <property type="term" value="F:iron ion binding"/>
    <property type="evidence" value="ECO:0007669"/>
    <property type="project" value="InterPro"/>
</dbReference>
<keyword evidence="4" id="KW-0249">Electron transport</keyword>
<dbReference type="Proteomes" id="UP000621492">
    <property type="component" value="Unassembled WGS sequence"/>
</dbReference>
<dbReference type="InterPro" id="IPR054782">
    <property type="entry name" value="Cytochro_C551"/>
</dbReference>
<evidence type="ECO:0000256" key="2">
    <source>
        <dbReference type="ARBA" id="ARBA00022617"/>
    </source>
</evidence>
<evidence type="ECO:0000256" key="7">
    <source>
        <dbReference type="PIRSR" id="PIRSR000025-2"/>
    </source>
</evidence>
<feature type="domain" description="Cytochrome c" evidence="9">
    <location>
        <begin position="51"/>
        <end position="128"/>
    </location>
</feature>
<feature type="binding site" description="covalent" evidence="6">
    <location>
        <position position="64"/>
    </location>
    <ligand>
        <name>heme c</name>
        <dbReference type="ChEBI" id="CHEBI:61717"/>
    </ligand>
</feature>
<feature type="binding site" description="axial binding residue" evidence="7">
    <location>
        <position position="107"/>
    </location>
    <ligand>
        <name>heme c</name>
        <dbReference type="ChEBI" id="CHEBI:61717"/>
    </ligand>
    <ligandPart>
        <name>Fe</name>
        <dbReference type="ChEBI" id="CHEBI:18248"/>
    </ligandPart>
</feature>
<proteinExistence type="predicted"/>
<keyword evidence="11" id="KW-1185">Reference proteome</keyword>
<keyword evidence="1" id="KW-0813">Transport</keyword>
<evidence type="ECO:0000256" key="1">
    <source>
        <dbReference type="ARBA" id="ARBA00022448"/>
    </source>
</evidence>
<dbReference type="NCBIfam" id="NF045774">
    <property type="entry name" value="cytochro_C551"/>
    <property type="match status" value="1"/>
</dbReference>
<organism evidence="10 11">
    <name type="scientific">Lentibacillus populi</name>
    <dbReference type="NCBI Taxonomy" id="1827502"/>
    <lineage>
        <taxon>Bacteria</taxon>
        <taxon>Bacillati</taxon>
        <taxon>Bacillota</taxon>
        <taxon>Bacilli</taxon>
        <taxon>Bacillales</taxon>
        <taxon>Bacillaceae</taxon>
        <taxon>Lentibacillus</taxon>
    </lineage>
</organism>
<dbReference type="InterPro" id="IPR051811">
    <property type="entry name" value="Cytochrome_c550/c551-like"/>
</dbReference>
<name>A0A9W5U0F7_9BACI</name>
<evidence type="ECO:0000313" key="11">
    <source>
        <dbReference type="Proteomes" id="UP000621492"/>
    </source>
</evidence>
<dbReference type="InterPro" id="IPR036909">
    <property type="entry name" value="Cyt_c-like_dom_sf"/>
</dbReference>
<reference evidence="10" key="1">
    <citation type="journal article" date="2014" name="Int. J. Syst. Evol. Microbiol.">
        <title>Complete genome sequence of Corynebacterium casei LMG S-19264T (=DSM 44701T), isolated from a smear-ripened cheese.</title>
        <authorList>
            <consortium name="US DOE Joint Genome Institute (JGI-PGF)"/>
            <person name="Walter F."/>
            <person name="Albersmeier A."/>
            <person name="Kalinowski J."/>
            <person name="Ruckert C."/>
        </authorList>
    </citation>
    <scope>NUCLEOTIDE SEQUENCE</scope>
    <source>
        <strain evidence="10">CGMCC 1.15454</strain>
    </source>
</reference>
<dbReference type="PIRSF" id="PIRSF000025">
    <property type="entry name" value="Cytc_Bsub_c550"/>
    <property type="match status" value="1"/>
</dbReference>
<evidence type="ECO:0000256" key="8">
    <source>
        <dbReference type="SAM" id="MobiDB-lite"/>
    </source>
</evidence>
<dbReference type="PROSITE" id="PS51007">
    <property type="entry name" value="CYTC"/>
    <property type="match status" value="1"/>
</dbReference>
<dbReference type="RefSeq" id="WP_188725637.1">
    <property type="nucleotide sequence ID" value="NZ_BMJD01000039.1"/>
</dbReference>
<sequence>MKKWLFTVLFGSALVLGACGGGGDDNAGDNNADNGDNATEENGSSDNGGTVDASAAQEAFESSCASCHGADLSGGAGPALTDVGSKYSKEEIVNIIENGKEGDQGTMPGGMATGDDVDLIASWLADQK</sequence>
<accession>A0A9W5U0F7</accession>
<keyword evidence="2 6" id="KW-0349">Heme</keyword>
<evidence type="ECO:0000313" key="10">
    <source>
        <dbReference type="EMBL" id="GGB55412.1"/>
    </source>
</evidence>
<feature type="region of interest" description="Disordered" evidence="8">
    <location>
        <begin position="23"/>
        <end position="54"/>
    </location>
</feature>
<dbReference type="Gene3D" id="1.10.760.10">
    <property type="entry name" value="Cytochrome c-like domain"/>
    <property type="match status" value="1"/>
</dbReference>
<dbReference type="EMBL" id="BMJD01000039">
    <property type="protein sequence ID" value="GGB55412.1"/>
    <property type="molecule type" value="Genomic_DNA"/>
</dbReference>
<dbReference type="PROSITE" id="PS51257">
    <property type="entry name" value="PROKAR_LIPOPROTEIN"/>
    <property type="match status" value="1"/>
</dbReference>
<protein>
    <recommendedName>
        <fullName evidence="9">Cytochrome c domain-containing protein</fullName>
    </recommendedName>
</protein>
<dbReference type="GO" id="GO:0016020">
    <property type="term" value="C:membrane"/>
    <property type="evidence" value="ECO:0007669"/>
    <property type="project" value="InterPro"/>
</dbReference>
<reference evidence="10" key="2">
    <citation type="submission" date="2020-09" db="EMBL/GenBank/DDBJ databases">
        <authorList>
            <person name="Sun Q."/>
            <person name="Zhou Y."/>
        </authorList>
    </citation>
    <scope>NUCLEOTIDE SEQUENCE</scope>
    <source>
        <strain evidence="10">CGMCC 1.15454</strain>
    </source>
</reference>
<dbReference type="GO" id="GO:0009055">
    <property type="term" value="F:electron transfer activity"/>
    <property type="evidence" value="ECO:0007669"/>
    <property type="project" value="InterPro"/>
</dbReference>
<dbReference type="PANTHER" id="PTHR37823">
    <property type="entry name" value="CYTOCHROME C-553-LIKE"/>
    <property type="match status" value="1"/>
</dbReference>
<comment type="PTM">
    <text evidence="6">Binds 1 heme c group covalently per subunit.</text>
</comment>
<feature type="binding site" description="axial binding residue" evidence="7">
    <location>
        <position position="68"/>
    </location>
    <ligand>
        <name>heme c</name>
        <dbReference type="ChEBI" id="CHEBI:61717"/>
    </ligand>
    <ligandPart>
        <name>Fe</name>
        <dbReference type="ChEBI" id="CHEBI:18248"/>
    </ligandPart>
</feature>
<dbReference type="Pfam" id="PF13442">
    <property type="entry name" value="Cytochrome_CBB3"/>
    <property type="match status" value="1"/>
</dbReference>
<keyword evidence="3 7" id="KW-0479">Metal-binding</keyword>
<evidence type="ECO:0000259" key="9">
    <source>
        <dbReference type="PROSITE" id="PS51007"/>
    </source>
</evidence>
<gene>
    <name evidence="10" type="ORF">GCM10011409_36310</name>
</gene>
<evidence type="ECO:0000256" key="6">
    <source>
        <dbReference type="PIRSR" id="PIRSR000025-1"/>
    </source>
</evidence>
<dbReference type="GO" id="GO:0020037">
    <property type="term" value="F:heme binding"/>
    <property type="evidence" value="ECO:0007669"/>
    <property type="project" value="InterPro"/>
</dbReference>
<dbReference type="PANTHER" id="PTHR37823:SF4">
    <property type="entry name" value="MENAQUINOL-CYTOCHROME C REDUCTASE CYTOCHROME B_C SUBUNIT"/>
    <property type="match status" value="1"/>
</dbReference>
<comment type="caution">
    <text evidence="10">The sequence shown here is derived from an EMBL/GenBank/DDBJ whole genome shotgun (WGS) entry which is preliminary data.</text>
</comment>
<evidence type="ECO:0000256" key="5">
    <source>
        <dbReference type="ARBA" id="ARBA00023004"/>
    </source>
</evidence>